<evidence type="ECO:0000313" key="2">
    <source>
        <dbReference type="EMBL" id="MFK7642296.1"/>
    </source>
</evidence>
<reference evidence="2 3" key="1">
    <citation type="submission" date="2024-11" db="EMBL/GenBank/DDBJ databases">
        <authorList>
            <person name="Mikucki A.G."/>
            <person name="Kahler C.M."/>
        </authorList>
    </citation>
    <scope>NUCLEOTIDE SEQUENCE [LARGE SCALE GENOMIC DNA]</scope>
    <source>
        <strain evidence="2 3">EXNM717</strain>
    </source>
</reference>
<feature type="transmembrane region" description="Helical" evidence="1">
    <location>
        <begin position="106"/>
        <end position="126"/>
    </location>
</feature>
<accession>A0ABW8Q6P8</accession>
<evidence type="ECO:0000256" key="1">
    <source>
        <dbReference type="SAM" id="Phobius"/>
    </source>
</evidence>
<feature type="transmembrane region" description="Helical" evidence="1">
    <location>
        <begin position="70"/>
        <end position="94"/>
    </location>
</feature>
<comment type="caution">
    <text evidence="2">The sequence shown here is derived from an EMBL/GenBank/DDBJ whole genome shotgun (WGS) entry which is preliminary data.</text>
</comment>
<keyword evidence="1" id="KW-0472">Membrane</keyword>
<dbReference type="EMBL" id="JBJGEB010000006">
    <property type="protein sequence ID" value="MFK7642296.1"/>
    <property type="molecule type" value="Genomic_DNA"/>
</dbReference>
<protein>
    <submittedName>
        <fullName evidence="2">Uncharacterized protein</fullName>
    </submittedName>
</protein>
<gene>
    <name evidence="2" type="ORF">ACI43T_07270</name>
</gene>
<sequence>MSLKAEQGQGRGDAANHRTQRNAEAGLFGRKFHNVSLYIVVTETELAGKPKKLVRFQISVNRMGLNSGNILGQTSISDAVFQIGILLFCGMFILSQMSIFRKNYPAFHILLLINKIFNMIIFLVTLPNGFNLPDNLQNIPINSKFIHS</sequence>
<proteinExistence type="predicted"/>
<name>A0ABW8Q6P8_9NEIS</name>
<organism evidence="2 3">
    <name type="scientific">Neisseria oralis</name>
    <dbReference type="NCBI Taxonomy" id="1107316"/>
    <lineage>
        <taxon>Bacteria</taxon>
        <taxon>Pseudomonadati</taxon>
        <taxon>Pseudomonadota</taxon>
        <taxon>Betaproteobacteria</taxon>
        <taxon>Neisseriales</taxon>
        <taxon>Neisseriaceae</taxon>
        <taxon>Neisseria</taxon>
    </lineage>
</organism>
<keyword evidence="1" id="KW-1133">Transmembrane helix</keyword>
<keyword evidence="1" id="KW-0812">Transmembrane</keyword>
<evidence type="ECO:0000313" key="3">
    <source>
        <dbReference type="Proteomes" id="UP001621964"/>
    </source>
</evidence>
<dbReference type="RefSeq" id="WP_405386196.1">
    <property type="nucleotide sequence ID" value="NZ_JBJGEB010000006.1"/>
</dbReference>
<keyword evidence="3" id="KW-1185">Reference proteome</keyword>
<dbReference type="Proteomes" id="UP001621964">
    <property type="component" value="Unassembled WGS sequence"/>
</dbReference>